<dbReference type="OrthoDB" id="2472526at2759"/>
<keyword evidence="3" id="KW-1185">Reference proteome</keyword>
<evidence type="ECO:0000256" key="1">
    <source>
        <dbReference type="SAM" id="MobiDB-lite"/>
    </source>
</evidence>
<name>A0A015IYW2_RHIIW</name>
<reference evidence="2 3" key="1">
    <citation type="submission" date="2014-02" db="EMBL/GenBank/DDBJ databases">
        <title>Single nucleus genome sequencing reveals high similarity among nuclei of an endomycorrhizal fungus.</title>
        <authorList>
            <person name="Lin K."/>
            <person name="Geurts R."/>
            <person name="Zhang Z."/>
            <person name="Limpens E."/>
            <person name="Saunders D.G."/>
            <person name="Mu D."/>
            <person name="Pang E."/>
            <person name="Cao H."/>
            <person name="Cha H."/>
            <person name="Lin T."/>
            <person name="Zhou Q."/>
            <person name="Shang Y."/>
            <person name="Li Y."/>
            <person name="Ivanov S."/>
            <person name="Sharma T."/>
            <person name="Velzen R.V."/>
            <person name="Ruijter N.D."/>
            <person name="Aanen D.K."/>
            <person name="Win J."/>
            <person name="Kamoun S."/>
            <person name="Bisseling T."/>
            <person name="Huang S."/>
        </authorList>
    </citation>
    <scope>NUCLEOTIDE SEQUENCE [LARGE SCALE GENOMIC DNA]</scope>
    <source>
        <strain evidence="3">DAOM197198w</strain>
    </source>
</reference>
<sequence>MSMDKSRTPNEAALDFVSKFNKIYFQTFTHHLSSFVQDGFLKDLFEKNPSVPKDKAQLLIQKFGETANPANFTSQAQATNIQPTTLSLIFSIALYAASRSWDNFSTQFYYNFGDMDDDDDDDDAESQDTDDYLMDASPFLELDEDDLLRQGFQKPPNPVPIKLPSMPDIVVPLVDQTVIPENFWKKDKQKARITADKQTMNQSTKATPDVKTSAKNSHKGKKSSEPEATQILTGYETVREEQERIRDIIVYDIPYIWDLQKILAVKTLGKRY</sequence>
<proteinExistence type="predicted"/>
<organism evidence="2 3">
    <name type="scientific">Rhizophagus irregularis (strain DAOM 197198w)</name>
    <name type="common">Glomus intraradices</name>
    <dbReference type="NCBI Taxonomy" id="1432141"/>
    <lineage>
        <taxon>Eukaryota</taxon>
        <taxon>Fungi</taxon>
        <taxon>Fungi incertae sedis</taxon>
        <taxon>Mucoromycota</taxon>
        <taxon>Glomeromycotina</taxon>
        <taxon>Glomeromycetes</taxon>
        <taxon>Glomerales</taxon>
        <taxon>Glomeraceae</taxon>
        <taxon>Rhizophagus</taxon>
    </lineage>
</organism>
<evidence type="ECO:0000313" key="2">
    <source>
        <dbReference type="EMBL" id="EXX62477.1"/>
    </source>
</evidence>
<dbReference type="HOGENOM" id="CLU_099950_0_0_1"/>
<gene>
    <name evidence="2" type="ORF">RirG_161380</name>
</gene>
<protein>
    <submittedName>
        <fullName evidence="2">Uncharacterized protein</fullName>
    </submittedName>
</protein>
<feature type="region of interest" description="Disordered" evidence="1">
    <location>
        <begin position="194"/>
        <end position="228"/>
    </location>
</feature>
<evidence type="ECO:0000313" key="3">
    <source>
        <dbReference type="Proteomes" id="UP000022910"/>
    </source>
</evidence>
<dbReference type="AlphaFoldDB" id="A0A015IYW2"/>
<dbReference type="EMBL" id="JEMT01024702">
    <property type="protein sequence ID" value="EXX62477.1"/>
    <property type="molecule type" value="Genomic_DNA"/>
</dbReference>
<accession>A0A015IYW2</accession>
<feature type="compositionally biased region" description="Polar residues" evidence="1">
    <location>
        <begin position="196"/>
        <end position="206"/>
    </location>
</feature>
<dbReference type="Proteomes" id="UP000022910">
    <property type="component" value="Unassembled WGS sequence"/>
</dbReference>
<comment type="caution">
    <text evidence="2">The sequence shown here is derived from an EMBL/GenBank/DDBJ whole genome shotgun (WGS) entry which is preliminary data.</text>
</comment>